<sequence>MMSLLAKNENDIKKPNKHYATIPKILYKKYLTVAYSRYFFSD</sequence>
<gene>
    <name evidence="1" type="ORF">APHACPA_0309</name>
</gene>
<name>A0A0F3N047_RICAM</name>
<dbReference type="Proteomes" id="UP000033556">
    <property type="component" value="Unassembled WGS sequence"/>
</dbReference>
<accession>A0A0F3N047</accession>
<protein>
    <submittedName>
        <fullName evidence="1">Uncharacterized protein</fullName>
    </submittedName>
</protein>
<evidence type="ECO:0000313" key="2">
    <source>
        <dbReference type="Proteomes" id="UP000033556"/>
    </source>
</evidence>
<reference evidence="1 2" key="1">
    <citation type="submission" date="2015-01" db="EMBL/GenBank/DDBJ databases">
        <title>Genome Sequencing of Rickettsiales.</title>
        <authorList>
            <person name="Daugherty S.C."/>
            <person name="Su Q."/>
            <person name="Abolude K."/>
            <person name="Beier-Sexton M."/>
            <person name="Carlyon J.A."/>
            <person name="Carter R."/>
            <person name="Day N.P."/>
            <person name="Dumler S.J."/>
            <person name="Dyachenko V."/>
            <person name="Godinez A."/>
            <person name="Kurtti T.J."/>
            <person name="Lichay M."/>
            <person name="Mullins K.E."/>
            <person name="Ott S."/>
            <person name="Pappas-Brown V."/>
            <person name="Paris D.H."/>
            <person name="Patel P."/>
            <person name="Richards A.L."/>
            <person name="Sadzewicz L."/>
            <person name="Sears K."/>
            <person name="Seidman D."/>
            <person name="Sengamalay N."/>
            <person name="Stenos J."/>
            <person name="Tallon L.J."/>
            <person name="Vincent G."/>
            <person name="Fraser C.M."/>
            <person name="Munderloh U."/>
            <person name="Dunning-Hotopp J.C."/>
        </authorList>
    </citation>
    <scope>NUCLEOTIDE SEQUENCE [LARGE SCALE GENOMIC DNA]</scope>
    <source>
        <strain evidence="1 2">Ac/Pa</strain>
    </source>
</reference>
<dbReference type="AlphaFoldDB" id="A0A0F3N047"/>
<dbReference type="EMBL" id="LANR01000001">
    <property type="protein sequence ID" value="KJV61306.1"/>
    <property type="molecule type" value="Genomic_DNA"/>
</dbReference>
<comment type="caution">
    <text evidence="1">The sequence shown here is derived from an EMBL/GenBank/DDBJ whole genome shotgun (WGS) entry which is preliminary data.</text>
</comment>
<keyword evidence="2" id="KW-1185">Reference proteome</keyword>
<proteinExistence type="predicted"/>
<organism evidence="1 2">
    <name type="scientific">Rickettsia amblyommatis str. Ac/Pa</name>
    <dbReference type="NCBI Taxonomy" id="1359164"/>
    <lineage>
        <taxon>Bacteria</taxon>
        <taxon>Pseudomonadati</taxon>
        <taxon>Pseudomonadota</taxon>
        <taxon>Alphaproteobacteria</taxon>
        <taxon>Rickettsiales</taxon>
        <taxon>Rickettsiaceae</taxon>
        <taxon>Rickettsieae</taxon>
        <taxon>Rickettsia</taxon>
        <taxon>spotted fever group</taxon>
    </lineage>
</organism>
<evidence type="ECO:0000313" key="1">
    <source>
        <dbReference type="EMBL" id="KJV61306.1"/>
    </source>
</evidence>